<protein>
    <submittedName>
        <fullName evidence="4">WD40 repeat</fullName>
    </submittedName>
</protein>
<dbReference type="RefSeq" id="WP_251498193.1">
    <property type="nucleotide sequence ID" value="NZ_CAJSLV010000092.1"/>
</dbReference>
<dbReference type="SUPFAM" id="SSF47413">
    <property type="entry name" value="lambda repressor-like DNA-binding domains"/>
    <property type="match status" value="1"/>
</dbReference>
<organism evidence="4 5">
    <name type="scientific">Actinacidiphila cocklensis</name>
    <dbReference type="NCBI Taxonomy" id="887465"/>
    <lineage>
        <taxon>Bacteria</taxon>
        <taxon>Bacillati</taxon>
        <taxon>Actinomycetota</taxon>
        <taxon>Actinomycetes</taxon>
        <taxon>Kitasatosporales</taxon>
        <taxon>Streptomycetaceae</taxon>
        <taxon>Actinacidiphila</taxon>
    </lineage>
</organism>
<evidence type="ECO:0000313" key="5">
    <source>
        <dbReference type="Proteomes" id="UP001152519"/>
    </source>
</evidence>
<dbReference type="PANTHER" id="PTHR19879">
    <property type="entry name" value="TRANSCRIPTION INITIATION FACTOR TFIID"/>
    <property type="match status" value="1"/>
</dbReference>
<dbReference type="SMART" id="SM00530">
    <property type="entry name" value="HTH_XRE"/>
    <property type="match status" value="1"/>
</dbReference>
<feature type="repeat" description="WD" evidence="1">
    <location>
        <begin position="1134"/>
        <end position="1156"/>
    </location>
</feature>
<dbReference type="InterPro" id="IPR011047">
    <property type="entry name" value="Quinoprotein_ADH-like_sf"/>
</dbReference>
<dbReference type="Pfam" id="PF20703">
    <property type="entry name" value="nSTAND1"/>
    <property type="match status" value="1"/>
</dbReference>
<evidence type="ECO:0000256" key="1">
    <source>
        <dbReference type="PROSITE-ProRule" id="PRU00221"/>
    </source>
</evidence>
<dbReference type="CDD" id="cd00200">
    <property type="entry name" value="WD40"/>
    <property type="match status" value="1"/>
</dbReference>
<evidence type="ECO:0000256" key="2">
    <source>
        <dbReference type="SAM" id="MobiDB-lite"/>
    </source>
</evidence>
<dbReference type="PANTHER" id="PTHR19879:SF9">
    <property type="entry name" value="TRANSCRIPTION INITIATION FACTOR TFIID SUBUNIT 5"/>
    <property type="match status" value="1"/>
</dbReference>
<dbReference type="Gene3D" id="1.10.260.40">
    <property type="entry name" value="lambda repressor-like DNA-binding domains"/>
    <property type="match status" value="1"/>
</dbReference>
<dbReference type="Pfam" id="PF00400">
    <property type="entry name" value="WD40"/>
    <property type="match status" value="3"/>
</dbReference>
<dbReference type="GO" id="GO:0003677">
    <property type="term" value="F:DNA binding"/>
    <property type="evidence" value="ECO:0007669"/>
    <property type="project" value="InterPro"/>
</dbReference>
<comment type="caution">
    <text evidence="4">The sequence shown here is derived from an EMBL/GenBank/DDBJ whole genome shotgun (WGS) entry which is preliminary data.</text>
</comment>
<dbReference type="InterPro" id="IPR010982">
    <property type="entry name" value="Lambda_DNA-bd_dom_sf"/>
</dbReference>
<dbReference type="InterPro" id="IPR001680">
    <property type="entry name" value="WD40_rpt"/>
</dbReference>
<dbReference type="EMBL" id="CAJSLV010000092">
    <property type="protein sequence ID" value="CAG6397695.1"/>
    <property type="molecule type" value="Genomic_DNA"/>
</dbReference>
<keyword evidence="1" id="KW-0853">WD repeat</keyword>
<dbReference type="InterPro" id="IPR015943">
    <property type="entry name" value="WD40/YVTN_repeat-like_dom_sf"/>
</dbReference>
<name>A0A9W4EAR9_9ACTN</name>
<evidence type="ECO:0000259" key="3">
    <source>
        <dbReference type="SMART" id="SM00530"/>
    </source>
</evidence>
<feature type="region of interest" description="Disordered" evidence="2">
    <location>
        <begin position="85"/>
        <end position="104"/>
    </location>
</feature>
<dbReference type="Gene3D" id="2.130.10.10">
    <property type="entry name" value="YVTN repeat-like/Quinoprotein amine dehydrogenase"/>
    <property type="match status" value="4"/>
</dbReference>
<feature type="repeat" description="WD" evidence="1">
    <location>
        <begin position="1166"/>
        <end position="1207"/>
    </location>
</feature>
<dbReference type="InterPro" id="IPR001387">
    <property type="entry name" value="Cro/C1-type_HTH"/>
</dbReference>
<feature type="domain" description="HTH cro/C1-type" evidence="3">
    <location>
        <begin position="22"/>
        <end position="78"/>
    </location>
</feature>
<sequence>MAGRPERVLEPDGSALNELASGLRQLRAEAGSPTYREMARRSGVGASTLSQAAAGDRLPTLPTLRAYVGSCGGDLAPWEERWRAAAGRAGEQPEPNGPAEPPYRGLARYEPADRAMYFGRDDLVVQLTARVRAHRLVAVVGASGSGKSSLLRAGLIPALRTAPGPGPRPAAIRVLTPGPSPATTHHALLEAVRGDGGPVGDTVLVVDQFEELFTLGADAGERAAFVGRLLAAADPAARLRVVIGVRADFFGRVAEHPGLADAVRDATVLVAPMGPAALREAVVGPATSAGLIVERTLTARIVREAGEQPGGLPLMSHALLETWRRRRGRVLTEEMYEAAGGLHGAIAATAESVHARLTPAQARVARRILLRLVTPGEGAPDTLRPVDRAELAELDASGGGTGEVLEQLVAARLLTADGDTLRLAHEALLNAWPRYRGWIEEDRERLFLHRRLTEAARTWHELDRDTGALYRGVRLSSAEAAFRPHWERASLTRLETAFLDASIRAHDHETLTSSRTTRRMRTLTSALALLLALASVCAGIGWQQNRAEQSARTRADAAQRESLSRRLASEADHLNGSDAELSMLLAVRAYRTSPTPDAYASLLRAAAVPLDRRLAPAEGAAAGPVGALAFSHDGSSLVWGVGDGGVLRTEVAGGRTTPLSAAGTQPVAALAFAPGDRKVVGGYQNAVVRSTQQPGGRFAGPAVPGPDAPRTVSAQAPAAAAAALDGTGALVAATAPGGGVMVRDTATGRARTMLPAPYVLLAVSPDGRTLAARDGEQFSVWDTATGTRRAVLPDACACTDAAFSPDGRRVAVDAAPGVTVWDLDQLRVWRLAVTSDITEKITAFTFGTDGRSLVVGYDDAAVRVFDIAEDRRTAALEGLGSAVSALSLGADGRKLAVGLANGVVALYDTTGVLLPRRLTRPGAAPSDSGSLVPLGLTPTGQRAYVTTGFAFTEGGAGLLTGTSDGGLDRWSTASGQWVRTRTGPPVAGPGVDGPDLPAQRLLADRDGDTVALLAHDGSVRVWTGAAGQARFVGGRSTAAALSPDGRTLITAGAGGTLERWSTATGAPATPHVLHTTLAAAPATMAVSPDGTQVAVNDTTGAATLLDAATGATLRHFTSGETYLPPRAQQGGTLLAFSPDGRTLATAAGNGTVFLWDPATGALRADLPGGPTAVTSLAFSPDGRTVATGAADGSVRLHDVATHQTRNSMTAGFTPAVSIAFSPDGHTLAVATLDGTTRLFHLRLPDVTTAATAVCTALHRDLTPQERHSYLPSGPVGPGCAPV</sequence>
<evidence type="ECO:0000313" key="4">
    <source>
        <dbReference type="EMBL" id="CAG6397695.1"/>
    </source>
</evidence>
<dbReference type="PROSITE" id="PS50082">
    <property type="entry name" value="WD_REPEATS_2"/>
    <property type="match status" value="2"/>
</dbReference>
<dbReference type="SUPFAM" id="SSF52540">
    <property type="entry name" value="P-loop containing nucleoside triphosphate hydrolases"/>
    <property type="match status" value="1"/>
</dbReference>
<dbReference type="SMART" id="SM00320">
    <property type="entry name" value="WD40"/>
    <property type="match status" value="7"/>
</dbReference>
<dbReference type="Gene3D" id="3.40.50.300">
    <property type="entry name" value="P-loop containing nucleotide triphosphate hydrolases"/>
    <property type="match status" value="1"/>
</dbReference>
<dbReference type="SUPFAM" id="SSF50998">
    <property type="entry name" value="Quinoprotein alcohol dehydrogenase-like"/>
    <property type="match status" value="2"/>
</dbReference>
<keyword evidence="5" id="KW-1185">Reference proteome</keyword>
<dbReference type="PROSITE" id="PS50294">
    <property type="entry name" value="WD_REPEATS_REGION"/>
    <property type="match status" value="1"/>
</dbReference>
<reference evidence="4" key="1">
    <citation type="submission" date="2021-05" db="EMBL/GenBank/DDBJ databases">
        <authorList>
            <person name="Arsene-Ploetze F."/>
        </authorList>
    </citation>
    <scope>NUCLEOTIDE SEQUENCE</scope>
    <source>
        <strain evidence="4">DSM 42138</strain>
    </source>
</reference>
<accession>A0A9W4EAR9</accession>
<dbReference type="Proteomes" id="UP001152519">
    <property type="component" value="Unassembled WGS sequence"/>
</dbReference>
<gene>
    <name evidence="4" type="ORF">SCOCK_60028</name>
</gene>
<proteinExistence type="predicted"/>
<dbReference type="CDD" id="cd00093">
    <property type="entry name" value="HTH_XRE"/>
    <property type="match status" value="1"/>
</dbReference>
<dbReference type="InterPro" id="IPR049052">
    <property type="entry name" value="nSTAND1"/>
</dbReference>
<dbReference type="InterPro" id="IPR027417">
    <property type="entry name" value="P-loop_NTPase"/>
</dbReference>